<keyword evidence="3 5" id="KW-0687">Ribonucleoprotein</keyword>
<dbReference type="GO" id="GO:0005840">
    <property type="term" value="C:ribosome"/>
    <property type="evidence" value="ECO:0007669"/>
    <property type="project" value="UniProtKB-KW"/>
</dbReference>
<gene>
    <name evidence="5 7" type="primary">rpsI</name>
    <name evidence="7" type="ORF">JFN90_16655</name>
</gene>
<dbReference type="Proteomes" id="UP000641025">
    <property type="component" value="Unassembled WGS sequence"/>
</dbReference>
<dbReference type="RefSeq" id="WP_199396256.1">
    <property type="nucleotide sequence ID" value="NZ_JAEMHK010000013.1"/>
</dbReference>
<evidence type="ECO:0000256" key="1">
    <source>
        <dbReference type="ARBA" id="ARBA00005251"/>
    </source>
</evidence>
<comment type="caution">
    <text evidence="7">The sequence shown here is derived from an EMBL/GenBank/DDBJ whole genome shotgun (WGS) entry which is preliminary data.</text>
</comment>
<protein>
    <recommendedName>
        <fullName evidence="4 5">Small ribosomal subunit protein uS9</fullName>
    </recommendedName>
</protein>
<evidence type="ECO:0000256" key="2">
    <source>
        <dbReference type="ARBA" id="ARBA00022980"/>
    </source>
</evidence>
<dbReference type="InterPro" id="IPR020574">
    <property type="entry name" value="Ribosomal_uS9_CS"/>
</dbReference>
<proteinExistence type="inferred from homology"/>
<keyword evidence="2 5" id="KW-0689">Ribosomal protein</keyword>
<keyword evidence="8" id="KW-1185">Reference proteome</keyword>
<dbReference type="PANTHER" id="PTHR21569:SF1">
    <property type="entry name" value="SMALL RIBOSOMAL SUBUNIT PROTEIN US9M"/>
    <property type="match status" value="1"/>
</dbReference>
<dbReference type="InterPro" id="IPR020568">
    <property type="entry name" value="Ribosomal_Su5_D2-typ_SF"/>
</dbReference>
<dbReference type="InterPro" id="IPR000754">
    <property type="entry name" value="Ribosomal_uS9"/>
</dbReference>
<dbReference type="Gene3D" id="3.30.230.10">
    <property type="match status" value="1"/>
</dbReference>
<dbReference type="InterPro" id="IPR014721">
    <property type="entry name" value="Ribsml_uS5_D2-typ_fold_subgr"/>
</dbReference>
<evidence type="ECO:0000256" key="6">
    <source>
        <dbReference type="RuleBase" id="RU003815"/>
    </source>
</evidence>
<dbReference type="Pfam" id="PF00380">
    <property type="entry name" value="Ribosomal_S9"/>
    <property type="match status" value="1"/>
</dbReference>
<comment type="similarity">
    <text evidence="1 5 6">Belongs to the universal ribosomal protein uS9 family.</text>
</comment>
<dbReference type="NCBIfam" id="NF001099">
    <property type="entry name" value="PRK00132.1"/>
    <property type="match status" value="1"/>
</dbReference>
<evidence type="ECO:0000256" key="4">
    <source>
        <dbReference type="ARBA" id="ARBA00035259"/>
    </source>
</evidence>
<accession>A0ABS0YUW1</accession>
<evidence type="ECO:0000313" key="7">
    <source>
        <dbReference type="EMBL" id="MBJ6801764.1"/>
    </source>
</evidence>
<organism evidence="7 8">
    <name type="scientific">Geomonas propionica</name>
    <dbReference type="NCBI Taxonomy" id="2798582"/>
    <lineage>
        <taxon>Bacteria</taxon>
        <taxon>Pseudomonadati</taxon>
        <taxon>Thermodesulfobacteriota</taxon>
        <taxon>Desulfuromonadia</taxon>
        <taxon>Geobacterales</taxon>
        <taxon>Geobacteraceae</taxon>
        <taxon>Geomonas</taxon>
    </lineage>
</organism>
<dbReference type="InterPro" id="IPR023035">
    <property type="entry name" value="Ribosomal_uS9_bac/plastid"/>
</dbReference>
<dbReference type="EMBL" id="JAEMHK010000013">
    <property type="protein sequence ID" value="MBJ6801764.1"/>
    <property type="molecule type" value="Genomic_DNA"/>
</dbReference>
<reference evidence="7 8" key="1">
    <citation type="submission" date="2020-12" db="EMBL/GenBank/DDBJ databases">
        <title>Geomonas sp. Red259, isolated from paddy soil.</title>
        <authorList>
            <person name="Xu Z."/>
            <person name="Zhang Z."/>
            <person name="Masuda Y."/>
            <person name="Itoh H."/>
            <person name="Senoo K."/>
        </authorList>
    </citation>
    <scope>NUCLEOTIDE SEQUENCE [LARGE SCALE GENOMIC DNA]</scope>
    <source>
        <strain evidence="7 8">Red259</strain>
    </source>
</reference>
<evidence type="ECO:0000256" key="3">
    <source>
        <dbReference type="ARBA" id="ARBA00023274"/>
    </source>
</evidence>
<name>A0ABS0YUW1_9BACT</name>
<dbReference type="PANTHER" id="PTHR21569">
    <property type="entry name" value="RIBOSOMAL PROTEIN S9"/>
    <property type="match status" value="1"/>
</dbReference>
<evidence type="ECO:0000313" key="8">
    <source>
        <dbReference type="Proteomes" id="UP000641025"/>
    </source>
</evidence>
<dbReference type="SUPFAM" id="SSF54211">
    <property type="entry name" value="Ribosomal protein S5 domain 2-like"/>
    <property type="match status" value="1"/>
</dbReference>
<dbReference type="PROSITE" id="PS00360">
    <property type="entry name" value="RIBOSOMAL_S9"/>
    <property type="match status" value="1"/>
</dbReference>
<evidence type="ECO:0000256" key="5">
    <source>
        <dbReference type="HAMAP-Rule" id="MF_00532"/>
    </source>
</evidence>
<dbReference type="HAMAP" id="MF_00532_B">
    <property type="entry name" value="Ribosomal_uS9_B"/>
    <property type="match status" value="1"/>
</dbReference>
<sequence length="129" mass="14164">MAVSFYATGKRKSSIARVWIKPGNGEIVVNTKTLDSYFGRETSKMVVMQPLELTENVGKFDIFCTVKGGGDSGQAGAIKHGITKALIEADADLRGTLKKAGFITRDSRIKERKKYGKKAARASFQFSKR</sequence>